<name>A0AAD5U5X6_9FUNG</name>
<dbReference type="Proteomes" id="UP001211065">
    <property type="component" value="Unassembled WGS sequence"/>
</dbReference>
<feature type="compositionally biased region" description="Polar residues" evidence="1">
    <location>
        <begin position="84"/>
        <end position="103"/>
    </location>
</feature>
<proteinExistence type="predicted"/>
<feature type="region of interest" description="Disordered" evidence="1">
    <location>
        <begin position="1"/>
        <end position="165"/>
    </location>
</feature>
<protein>
    <submittedName>
        <fullName evidence="2">Uncharacterized protein</fullName>
    </submittedName>
</protein>
<gene>
    <name evidence="2" type="ORF">HK099_000279</name>
</gene>
<feature type="compositionally biased region" description="Polar residues" evidence="1">
    <location>
        <begin position="1"/>
        <end position="26"/>
    </location>
</feature>
<evidence type="ECO:0000313" key="3">
    <source>
        <dbReference type="Proteomes" id="UP001211065"/>
    </source>
</evidence>
<feature type="compositionally biased region" description="Low complexity" evidence="1">
    <location>
        <begin position="143"/>
        <end position="165"/>
    </location>
</feature>
<evidence type="ECO:0000256" key="1">
    <source>
        <dbReference type="SAM" id="MobiDB-lite"/>
    </source>
</evidence>
<keyword evidence="3" id="KW-1185">Reference proteome</keyword>
<reference evidence="2" key="1">
    <citation type="submission" date="2020-05" db="EMBL/GenBank/DDBJ databases">
        <title>Phylogenomic resolution of chytrid fungi.</title>
        <authorList>
            <person name="Stajich J.E."/>
            <person name="Amses K."/>
            <person name="Simmons R."/>
            <person name="Seto K."/>
            <person name="Myers J."/>
            <person name="Bonds A."/>
            <person name="Quandt C.A."/>
            <person name="Barry K."/>
            <person name="Liu P."/>
            <person name="Grigoriev I."/>
            <person name="Longcore J.E."/>
            <person name="James T.Y."/>
        </authorList>
    </citation>
    <scope>NUCLEOTIDE SEQUENCE</scope>
    <source>
        <strain evidence="2">JEL0476</strain>
    </source>
</reference>
<dbReference type="EMBL" id="JADGJW010000106">
    <property type="protein sequence ID" value="KAJ3224067.1"/>
    <property type="molecule type" value="Genomic_DNA"/>
</dbReference>
<sequence>MSNFVPTSFNKFVPGQSNVPAFTPSSGAPGFTPSSGVPAFNPPSKAPGQSFNLRPDEGSKPPTSSVGQRPPFTPSGVPGFNPPNLASFNPGRTSGGNVSQHSGFNPIKAPGATSTPHSGFNAPSGAPGFVPAVPSKFTPGQQKATPASSSGPAKPKAAPSASSSTATSVAIIELTKALTHQFTERTKLEDARYAEQCKWENNRQEQANYHAGALNAVLEKLDIQNASLNGIHEQLYESNKLFERFCNIAAEYVAKNNQVVETPPEHEVANLEQKFADMSHSAAPSIDEVVEEFPAVEELQEEELQEEDEE</sequence>
<comment type="caution">
    <text evidence="2">The sequence shown here is derived from an EMBL/GenBank/DDBJ whole genome shotgun (WGS) entry which is preliminary data.</text>
</comment>
<evidence type="ECO:0000313" key="2">
    <source>
        <dbReference type="EMBL" id="KAJ3224067.1"/>
    </source>
</evidence>
<accession>A0AAD5U5X6</accession>
<dbReference type="AlphaFoldDB" id="A0AAD5U5X6"/>
<organism evidence="2 3">
    <name type="scientific">Clydaea vesicula</name>
    <dbReference type="NCBI Taxonomy" id="447962"/>
    <lineage>
        <taxon>Eukaryota</taxon>
        <taxon>Fungi</taxon>
        <taxon>Fungi incertae sedis</taxon>
        <taxon>Chytridiomycota</taxon>
        <taxon>Chytridiomycota incertae sedis</taxon>
        <taxon>Chytridiomycetes</taxon>
        <taxon>Lobulomycetales</taxon>
        <taxon>Lobulomycetaceae</taxon>
        <taxon>Clydaea</taxon>
    </lineage>
</organism>